<name>A0A8S2J439_9BILA</name>
<proteinExistence type="predicted"/>
<dbReference type="PANTHER" id="PTHR44394:SF1">
    <property type="entry name" value="BETA-ALANINE-ACTIVATING ENZYME"/>
    <property type="match status" value="1"/>
</dbReference>
<evidence type="ECO:0000259" key="3">
    <source>
        <dbReference type="Pfam" id="PF13570"/>
    </source>
</evidence>
<dbReference type="InterPro" id="IPR018391">
    <property type="entry name" value="PQQ_b-propeller_rpt"/>
</dbReference>
<reference evidence="5" key="1">
    <citation type="submission" date="2021-02" db="EMBL/GenBank/DDBJ databases">
        <authorList>
            <person name="Nowell W R."/>
        </authorList>
    </citation>
    <scope>NUCLEOTIDE SEQUENCE</scope>
</reference>
<dbReference type="InterPro" id="IPR002372">
    <property type="entry name" value="PQQ_rpt_dom"/>
</dbReference>
<dbReference type="AlphaFoldDB" id="A0A8S2J439"/>
<keyword evidence="1" id="KW-0812">Transmembrane</keyword>
<dbReference type="Proteomes" id="UP000682733">
    <property type="component" value="Unassembled WGS sequence"/>
</dbReference>
<dbReference type="EMBL" id="CAJOBA010006744">
    <property type="protein sequence ID" value="CAF3781894.1"/>
    <property type="molecule type" value="Genomic_DNA"/>
</dbReference>
<dbReference type="Gene3D" id="3.30.300.30">
    <property type="match status" value="1"/>
</dbReference>
<dbReference type="EMBL" id="CAJNOK010006735">
    <property type="protein sequence ID" value="CAF1012938.1"/>
    <property type="molecule type" value="Genomic_DNA"/>
</dbReference>
<dbReference type="PANTHER" id="PTHR44394">
    <property type="entry name" value="BETA-ALANINE-ACTIVATING ENZYME"/>
    <property type="match status" value="1"/>
</dbReference>
<evidence type="ECO:0000256" key="1">
    <source>
        <dbReference type="SAM" id="Phobius"/>
    </source>
</evidence>
<feature type="transmembrane region" description="Helical" evidence="1">
    <location>
        <begin position="6"/>
        <end position="27"/>
    </location>
</feature>
<protein>
    <submittedName>
        <fullName evidence="5">Uncharacterized protein</fullName>
    </submittedName>
</protein>
<dbReference type="GO" id="GO:0043041">
    <property type="term" value="P:amino acid activation for nonribosomal peptide biosynthetic process"/>
    <property type="evidence" value="ECO:0007669"/>
    <property type="project" value="TreeGrafter"/>
</dbReference>
<dbReference type="InterPro" id="IPR052091">
    <property type="entry name" value="Beta-ala_Activ/Resist"/>
</dbReference>
<dbReference type="SUPFAM" id="SSF56801">
    <property type="entry name" value="Acetyl-CoA synthetase-like"/>
    <property type="match status" value="1"/>
</dbReference>
<dbReference type="Pfam" id="PF00501">
    <property type="entry name" value="AMP-binding"/>
    <property type="match status" value="1"/>
</dbReference>
<dbReference type="InterPro" id="IPR011047">
    <property type="entry name" value="Quinoprotein_ADH-like_sf"/>
</dbReference>
<accession>A0A8S2J439</accession>
<dbReference type="Pfam" id="PF13570">
    <property type="entry name" value="Beta-prop_ACSF4"/>
    <property type="match status" value="1"/>
</dbReference>
<dbReference type="InterPro" id="IPR000873">
    <property type="entry name" value="AMP-dep_synth/lig_dom"/>
</dbReference>
<gene>
    <name evidence="4" type="ORF">OVA965_LOCUS15137</name>
    <name evidence="5" type="ORF">TMI583_LOCUS15143</name>
</gene>
<keyword evidence="1" id="KW-0472">Membrane</keyword>
<organism evidence="5 6">
    <name type="scientific">Didymodactylos carnosus</name>
    <dbReference type="NCBI Taxonomy" id="1234261"/>
    <lineage>
        <taxon>Eukaryota</taxon>
        <taxon>Metazoa</taxon>
        <taxon>Spiralia</taxon>
        <taxon>Gnathifera</taxon>
        <taxon>Rotifera</taxon>
        <taxon>Eurotatoria</taxon>
        <taxon>Bdelloidea</taxon>
        <taxon>Philodinida</taxon>
        <taxon>Philodinidae</taxon>
        <taxon>Didymodactylos</taxon>
    </lineage>
</organism>
<dbReference type="SMART" id="SM00564">
    <property type="entry name" value="PQQ"/>
    <property type="match status" value="5"/>
</dbReference>
<dbReference type="SUPFAM" id="SSF50998">
    <property type="entry name" value="Quinoprotein alcohol dehydrogenase-like"/>
    <property type="match status" value="1"/>
</dbReference>
<dbReference type="Gene3D" id="2.130.10.10">
    <property type="entry name" value="YVTN repeat-like/Quinoprotein amine dehydrogenase"/>
    <property type="match status" value="2"/>
</dbReference>
<dbReference type="Proteomes" id="UP000677228">
    <property type="component" value="Unassembled WGS sequence"/>
</dbReference>
<dbReference type="InterPro" id="IPR045851">
    <property type="entry name" value="AMP-bd_C_sf"/>
</dbReference>
<keyword evidence="1" id="KW-1133">Transmembrane helix</keyword>
<evidence type="ECO:0000313" key="6">
    <source>
        <dbReference type="Proteomes" id="UP000682733"/>
    </source>
</evidence>
<feature type="domain" description="Pyrrolo-quinoline quinone repeat" evidence="3">
    <location>
        <begin position="510"/>
        <end position="809"/>
    </location>
</feature>
<dbReference type="InterPro" id="IPR015943">
    <property type="entry name" value="WD40/YVTN_repeat-like_dom_sf"/>
</dbReference>
<feature type="domain" description="AMP-dependent synthetase/ligase" evidence="2">
    <location>
        <begin position="50"/>
        <end position="201"/>
    </location>
</feature>
<evidence type="ECO:0000313" key="4">
    <source>
        <dbReference type="EMBL" id="CAF1012938.1"/>
    </source>
</evidence>
<comment type="caution">
    <text evidence="5">The sequence shown here is derived from an EMBL/GenBank/DDBJ whole genome shotgun (WGS) entry which is preliminary data.</text>
</comment>
<evidence type="ECO:0000259" key="2">
    <source>
        <dbReference type="Pfam" id="PF00501"/>
    </source>
</evidence>
<dbReference type="Gene3D" id="3.40.50.980">
    <property type="match status" value="1"/>
</dbReference>
<sequence length="824" mass="93512">MWVAVWNQISPSFLYIVFILLAIRYNWRSKAYLCLTRLYSSKFITTKVSLKSIFDVKREDYIFRATPLTFDPSIVDIFIGLSSSACLVTFSSTIRQSPKLVAGVLADSRCTVVQMTPSFYRQIRGHCLLNSVQTLIFGGEQFPYADKDLMSLIENGKKLINIYGITEMSCWASYHFVTLENLRTGRIPIGEPLNDTKLTIKPSDDCLSLFDLLLESDTRWTQTGLHNDKQIFSFATNDIVEHDNGSIYYVGRKTFTQKRMGVMVSVEYIEKTALQSNLVSECGGFFKEDGTLILLGSFTTDDGPSKLSEYLQTHLPPHFIPNKIRRSYSNLPLNENGKIDRSQLARLYSTETDEFGLDIPLIIDTIWKEILHKESDNTANFISDGGNSLLALTFVENLRSQSKTIDSTRALDILLHNTKNDLVNYLKMGKQVENNVLNEPKDYVSKENIHQLDEIISIQRCSKIFVHNYGEKMFEYCLSLKEHGIDIKHKRITKATTKTTELQLKWKSSLEKCIDASPLIVIINDKQQLVIVGSHAHLLNAYEIENGTLIWSFKTNDRIEAGATLSRTGEYVLVGDYSGMLYIIDCHYGQLYGTYQCGGLIKTIPCAHRLLDLVYVGSHDHYLHAINIQNRNSTCVWKYFLDSSCASSPPLSADDSCLYVATLKGEVYSLDANTGICKWKSAVSKPIFSSILVWNELLIFGCVDQNIYCLNEKTGEQKWYLSIGGPIFSSPSAVYDITLDRVLITFGCHDKKVYAVQIIHNQPLIAWEHSFESTVYASLFGFERHDQWLTIAASTDGCLQILDTHTGKQCFEQQEIRLRRPYGT</sequence>
<evidence type="ECO:0000313" key="5">
    <source>
        <dbReference type="EMBL" id="CAF3781894.1"/>
    </source>
</evidence>